<name>A9S8K3_PHYPA</name>
<gene>
    <name evidence="3" type="primary">LOC112289897</name>
    <name evidence="2" type="ORF">PHYPA_015897</name>
</gene>
<dbReference type="Gramene" id="Pp3c12_6700V3.2">
    <property type="protein sequence ID" value="Pp3c12_6700V3.2"/>
    <property type="gene ID" value="Pp3c12_6700"/>
</dbReference>
<dbReference type="OrthoDB" id="581210at2759"/>
<dbReference type="EMBL" id="ABEU02000012">
    <property type="protein sequence ID" value="PNR43516.1"/>
    <property type="molecule type" value="Genomic_DNA"/>
</dbReference>
<evidence type="ECO:0000256" key="1">
    <source>
        <dbReference type="SAM" id="MobiDB-lite"/>
    </source>
</evidence>
<reference evidence="2 4" key="1">
    <citation type="journal article" date="2008" name="Science">
        <title>The Physcomitrella genome reveals evolutionary insights into the conquest of land by plants.</title>
        <authorList>
            <person name="Rensing S."/>
            <person name="Lang D."/>
            <person name="Zimmer A."/>
            <person name="Terry A."/>
            <person name="Salamov A."/>
            <person name="Shapiro H."/>
            <person name="Nishiyama T."/>
            <person name="Perroud P.-F."/>
            <person name="Lindquist E."/>
            <person name="Kamisugi Y."/>
            <person name="Tanahashi T."/>
            <person name="Sakakibara K."/>
            <person name="Fujita T."/>
            <person name="Oishi K."/>
            <person name="Shin-I T."/>
            <person name="Kuroki Y."/>
            <person name="Toyoda A."/>
            <person name="Suzuki Y."/>
            <person name="Hashimoto A."/>
            <person name="Yamaguchi K."/>
            <person name="Sugano A."/>
            <person name="Kohara Y."/>
            <person name="Fujiyama A."/>
            <person name="Anterola A."/>
            <person name="Aoki S."/>
            <person name="Ashton N."/>
            <person name="Barbazuk W.B."/>
            <person name="Barker E."/>
            <person name="Bennetzen J."/>
            <person name="Bezanilla M."/>
            <person name="Blankenship R."/>
            <person name="Cho S.H."/>
            <person name="Dutcher S."/>
            <person name="Estelle M."/>
            <person name="Fawcett J.A."/>
            <person name="Gundlach H."/>
            <person name="Hanada K."/>
            <person name="Heyl A."/>
            <person name="Hicks K.A."/>
            <person name="Hugh J."/>
            <person name="Lohr M."/>
            <person name="Mayer K."/>
            <person name="Melkozernov A."/>
            <person name="Murata T."/>
            <person name="Nelson D."/>
            <person name="Pils B."/>
            <person name="Prigge M."/>
            <person name="Reiss B."/>
            <person name="Renner T."/>
            <person name="Rombauts S."/>
            <person name="Rushton P."/>
            <person name="Sanderfoot A."/>
            <person name="Schween G."/>
            <person name="Shiu S.-H."/>
            <person name="Stueber K."/>
            <person name="Theodoulou F.L."/>
            <person name="Tu H."/>
            <person name="Van de Peer Y."/>
            <person name="Verrier P.J."/>
            <person name="Waters E."/>
            <person name="Wood A."/>
            <person name="Yang L."/>
            <person name="Cove D."/>
            <person name="Cuming A."/>
            <person name="Hasebe M."/>
            <person name="Lucas S."/>
            <person name="Mishler D.B."/>
            <person name="Reski R."/>
            <person name="Grigoriev I."/>
            <person name="Quatrano R.S."/>
            <person name="Boore J.L."/>
        </authorList>
    </citation>
    <scope>NUCLEOTIDE SEQUENCE [LARGE SCALE GENOMIC DNA]</scope>
    <source>
        <strain evidence="3 4">cv. Gransden 2004</strain>
    </source>
</reference>
<dbReference type="GeneID" id="112289897"/>
<reference evidence="2 4" key="2">
    <citation type="journal article" date="2018" name="Plant J.">
        <title>The Physcomitrella patens chromosome-scale assembly reveals moss genome structure and evolution.</title>
        <authorList>
            <person name="Lang D."/>
            <person name="Ullrich K.K."/>
            <person name="Murat F."/>
            <person name="Fuchs J."/>
            <person name="Jenkins J."/>
            <person name="Haas F.B."/>
            <person name="Piednoel M."/>
            <person name="Gundlach H."/>
            <person name="Van Bel M."/>
            <person name="Meyberg R."/>
            <person name="Vives C."/>
            <person name="Morata J."/>
            <person name="Symeonidi A."/>
            <person name="Hiss M."/>
            <person name="Muchero W."/>
            <person name="Kamisugi Y."/>
            <person name="Saleh O."/>
            <person name="Blanc G."/>
            <person name="Decker E.L."/>
            <person name="van Gessel N."/>
            <person name="Grimwood J."/>
            <person name="Hayes R.D."/>
            <person name="Graham S.W."/>
            <person name="Gunter L.E."/>
            <person name="McDaniel S.F."/>
            <person name="Hoernstein S.N.W."/>
            <person name="Larsson A."/>
            <person name="Li F.W."/>
            <person name="Perroud P.F."/>
            <person name="Phillips J."/>
            <person name="Ranjan P."/>
            <person name="Rokshar D.S."/>
            <person name="Rothfels C.J."/>
            <person name="Schneider L."/>
            <person name="Shu S."/>
            <person name="Stevenson D.W."/>
            <person name="Thummler F."/>
            <person name="Tillich M."/>
            <person name="Villarreal Aguilar J.C."/>
            <person name="Widiez T."/>
            <person name="Wong G.K."/>
            <person name="Wymore A."/>
            <person name="Zhang Y."/>
            <person name="Zimmer A.D."/>
            <person name="Quatrano R.S."/>
            <person name="Mayer K.F.X."/>
            <person name="Goodstein D."/>
            <person name="Casacuberta J.M."/>
            <person name="Vandepoele K."/>
            <person name="Reski R."/>
            <person name="Cuming A.C."/>
            <person name="Tuskan G.A."/>
            <person name="Maumus F."/>
            <person name="Salse J."/>
            <person name="Schmutz J."/>
            <person name="Rensing S.A."/>
        </authorList>
    </citation>
    <scope>NUCLEOTIDE SEQUENCE [LARGE SCALE GENOMIC DNA]</scope>
    <source>
        <strain evidence="3 4">cv. Gransden 2004</strain>
    </source>
</reference>
<keyword evidence="4" id="KW-1185">Reference proteome</keyword>
<evidence type="ECO:0000313" key="2">
    <source>
        <dbReference type="EMBL" id="PNR43516.1"/>
    </source>
</evidence>
<proteinExistence type="predicted"/>
<dbReference type="PANTHER" id="PTHR34206">
    <property type="entry name" value="OS06G0193300 PROTEIN"/>
    <property type="match status" value="1"/>
</dbReference>
<dbReference type="AlphaFoldDB" id="A9S8K3"/>
<dbReference type="PANTHER" id="PTHR34206:SF1">
    <property type="entry name" value="OS10G0390701 PROTEIN"/>
    <property type="match status" value="1"/>
</dbReference>
<dbReference type="PaxDb" id="3218-PP1S56_136V6.1"/>
<dbReference type="EnsemblPlants" id="Pp3c12_6700V3.1">
    <property type="protein sequence ID" value="Pp3c12_6700V3.1"/>
    <property type="gene ID" value="Pp3c12_6700"/>
</dbReference>
<evidence type="ECO:0000313" key="3">
    <source>
        <dbReference type="EnsemblPlants" id="Pp3c12_6700V3.1"/>
    </source>
</evidence>
<sequence length="151" mass="16413">MTMLSHRCLPQCSSPVVLVSSGVVKKSATVQLASQCRHSLACRASSNGSSVKASREEGSTSTPPVFEDSTEGIVCYISKEGEVTCEGWDEGGHFQPEPQNQFTLRKRKTTPRAVQSRGEVVENTVFEPKGGKMEDSIREGEAERSFNSSEL</sequence>
<evidence type="ECO:0000313" key="4">
    <source>
        <dbReference type="Proteomes" id="UP000006727"/>
    </source>
</evidence>
<reference evidence="3" key="3">
    <citation type="submission" date="2020-12" db="UniProtKB">
        <authorList>
            <consortium name="EnsemblPlants"/>
        </authorList>
    </citation>
    <scope>IDENTIFICATION</scope>
</reference>
<protein>
    <submittedName>
        <fullName evidence="2 3">Uncharacterized protein</fullName>
    </submittedName>
</protein>
<dbReference type="RefSeq" id="XP_024391389.1">
    <property type="nucleotide sequence ID" value="XM_024535621.2"/>
</dbReference>
<dbReference type="Proteomes" id="UP000006727">
    <property type="component" value="Chromosome 12"/>
</dbReference>
<feature type="region of interest" description="Disordered" evidence="1">
    <location>
        <begin position="126"/>
        <end position="151"/>
    </location>
</feature>
<accession>A9S8K3</accession>
<dbReference type="EnsemblPlants" id="Pp3c12_6700V3.2">
    <property type="protein sequence ID" value="Pp3c12_6700V3.2"/>
    <property type="gene ID" value="Pp3c12_6700"/>
</dbReference>
<dbReference type="HOGENOM" id="CLU_1790172_0_0_1"/>
<feature type="compositionally biased region" description="Basic and acidic residues" evidence="1">
    <location>
        <begin position="129"/>
        <end position="144"/>
    </location>
</feature>
<feature type="region of interest" description="Disordered" evidence="1">
    <location>
        <begin position="47"/>
        <end position="67"/>
    </location>
</feature>
<organism evidence="2">
    <name type="scientific">Physcomitrium patens</name>
    <name type="common">Spreading-leaved earth moss</name>
    <name type="synonym">Physcomitrella patens</name>
    <dbReference type="NCBI Taxonomy" id="3218"/>
    <lineage>
        <taxon>Eukaryota</taxon>
        <taxon>Viridiplantae</taxon>
        <taxon>Streptophyta</taxon>
        <taxon>Embryophyta</taxon>
        <taxon>Bryophyta</taxon>
        <taxon>Bryophytina</taxon>
        <taxon>Bryopsida</taxon>
        <taxon>Funariidae</taxon>
        <taxon>Funariales</taxon>
        <taxon>Funariaceae</taxon>
        <taxon>Physcomitrium</taxon>
    </lineage>
</organism>
<dbReference type="Gramene" id="Pp3c12_6700V3.1">
    <property type="protein sequence ID" value="Pp3c12_6700V3.1"/>
    <property type="gene ID" value="Pp3c12_6700"/>
</dbReference>